<dbReference type="PROSITE" id="PS00086">
    <property type="entry name" value="CYTOCHROME_P450"/>
    <property type="match status" value="1"/>
</dbReference>
<evidence type="ECO:0000256" key="8">
    <source>
        <dbReference type="SAM" id="SignalP"/>
    </source>
</evidence>
<feature type="chain" id="PRO_5025356890" evidence="8">
    <location>
        <begin position="30"/>
        <end position="516"/>
    </location>
</feature>
<evidence type="ECO:0000313" key="10">
    <source>
        <dbReference type="Proteomes" id="UP000799779"/>
    </source>
</evidence>
<evidence type="ECO:0000256" key="3">
    <source>
        <dbReference type="ARBA" id="ARBA00022723"/>
    </source>
</evidence>
<evidence type="ECO:0000256" key="6">
    <source>
        <dbReference type="ARBA" id="ARBA00023033"/>
    </source>
</evidence>
<protein>
    <submittedName>
        <fullName evidence="9">Cytochrome P450</fullName>
    </submittedName>
</protein>
<dbReference type="InterPro" id="IPR036396">
    <property type="entry name" value="Cyt_P450_sf"/>
</dbReference>
<keyword evidence="6 7" id="KW-0503">Monooxygenase</keyword>
<comment type="similarity">
    <text evidence="2 7">Belongs to the cytochrome P450 family.</text>
</comment>
<keyword evidence="10" id="KW-1185">Reference proteome</keyword>
<keyword evidence="4 7" id="KW-0560">Oxidoreductase</keyword>
<evidence type="ECO:0000256" key="7">
    <source>
        <dbReference type="RuleBase" id="RU000461"/>
    </source>
</evidence>
<evidence type="ECO:0000256" key="1">
    <source>
        <dbReference type="ARBA" id="ARBA00001971"/>
    </source>
</evidence>
<dbReference type="InterPro" id="IPR001128">
    <property type="entry name" value="Cyt_P450"/>
</dbReference>
<dbReference type="EMBL" id="ML977709">
    <property type="protein sequence ID" value="KAF1993367.1"/>
    <property type="molecule type" value="Genomic_DNA"/>
</dbReference>
<dbReference type="GO" id="GO:0020037">
    <property type="term" value="F:heme binding"/>
    <property type="evidence" value="ECO:0007669"/>
    <property type="project" value="InterPro"/>
</dbReference>
<evidence type="ECO:0000256" key="4">
    <source>
        <dbReference type="ARBA" id="ARBA00023002"/>
    </source>
</evidence>
<dbReference type="InterPro" id="IPR047146">
    <property type="entry name" value="Cyt_P450_E_CYP52_fungi"/>
</dbReference>
<gene>
    <name evidence="9" type="ORF">P154DRAFT_527820</name>
</gene>
<comment type="cofactor">
    <cofactor evidence="1">
        <name>heme</name>
        <dbReference type="ChEBI" id="CHEBI:30413"/>
    </cofactor>
</comment>
<keyword evidence="5 7" id="KW-0408">Iron</keyword>
<organism evidence="9 10">
    <name type="scientific">Amniculicola lignicola CBS 123094</name>
    <dbReference type="NCBI Taxonomy" id="1392246"/>
    <lineage>
        <taxon>Eukaryota</taxon>
        <taxon>Fungi</taxon>
        <taxon>Dikarya</taxon>
        <taxon>Ascomycota</taxon>
        <taxon>Pezizomycotina</taxon>
        <taxon>Dothideomycetes</taxon>
        <taxon>Pleosporomycetidae</taxon>
        <taxon>Pleosporales</taxon>
        <taxon>Amniculicolaceae</taxon>
        <taxon>Amniculicola</taxon>
    </lineage>
</organism>
<dbReference type="Gene3D" id="1.10.630.10">
    <property type="entry name" value="Cytochrome P450"/>
    <property type="match status" value="1"/>
</dbReference>
<keyword evidence="7" id="KW-0349">Heme</keyword>
<keyword evidence="8" id="KW-0732">Signal</keyword>
<evidence type="ECO:0000313" key="9">
    <source>
        <dbReference type="EMBL" id="KAF1993367.1"/>
    </source>
</evidence>
<accession>A0A6A5VWX7</accession>
<evidence type="ECO:0000256" key="2">
    <source>
        <dbReference type="ARBA" id="ARBA00010617"/>
    </source>
</evidence>
<dbReference type="PANTHER" id="PTHR24287:SF18">
    <property type="entry name" value="CYTOCHROME P450 MONOOXYGENASE APDE-RELATED"/>
    <property type="match status" value="1"/>
</dbReference>
<dbReference type="PANTHER" id="PTHR24287">
    <property type="entry name" value="P450, PUTATIVE (EUROFUNG)-RELATED"/>
    <property type="match status" value="1"/>
</dbReference>
<sequence length="516" mass="59536">MPDIGVNIASKWTLVLQFAFLCFIGQAIASRASRAWYEWQKGCSAIPRYPQRVPYMGFDIAFGMAKSLKNHTFLLWLRKLHDGFPGKSKTFTIDFLGRHVIHTIEPENMKHLSSIVWQDFGVEPLRRQSGASMPFADKGVNTTDGHDWAFSRFLIKPYFLREAFSNTSRLKEHTDNLLSLIPLDQSTFDMQILLQRWFLDTSSHFLFGESINCLLYPERAEIAWAMTDVLRGLRLRLQMSKWLWLGRWRTWNAAIDIVHEFIDHQINKAYEEKAEKVISQNSGDSSLNDEPERTDLLWNMVGNLPEDRERLRSEMLLLFVPNNDTTSIFISNVFWNLARFPRVYAKVREEVLAVGEDAPLTYETLRTMKYLDAVLNETHRLYPNGVMQVRYCLKDTTLPLGGGKDGKSPIYVKRGDVVQVNKSVMHRDKEVWGENADDFVPERWIGLRPYWTFVPFGGGPRRCPAQLLVTTEACYVVARFCRQFKTLESRDQSDYVPIMRAGPVNTNGVKISVTVA</sequence>
<keyword evidence="3 7" id="KW-0479">Metal-binding</keyword>
<dbReference type="Pfam" id="PF00067">
    <property type="entry name" value="p450"/>
    <property type="match status" value="1"/>
</dbReference>
<evidence type="ECO:0000256" key="5">
    <source>
        <dbReference type="ARBA" id="ARBA00023004"/>
    </source>
</evidence>
<feature type="signal peptide" evidence="8">
    <location>
        <begin position="1"/>
        <end position="29"/>
    </location>
</feature>
<dbReference type="Proteomes" id="UP000799779">
    <property type="component" value="Unassembled WGS sequence"/>
</dbReference>
<reference evidence="9" key="1">
    <citation type="journal article" date="2020" name="Stud. Mycol.">
        <title>101 Dothideomycetes genomes: a test case for predicting lifestyles and emergence of pathogens.</title>
        <authorList>
            <person name="Haridas S."/>
            <person name="Albert R."/>
            <person name="Binder M."/>
            <person name="Bloem J."/>
            <person name="Labutti K."/>
            <person name="Salamov A."/>
            <person name="Andreopoulos B."/>
            <person name="Baker S."/>
            <person name="Barry K."/>
            <person name="Bills G."/>
            <person name="Bluhm B."/>
            <person name="Cannon C."/>
            <person name="Castanera R."/>
            <person name="Culley D."/>
            <person name="Daum C."/>
            <person name="Ezra D."/>
            <person name="Gonzalez J."/>
            <person name="Henrissat B."/>
            <person name="Kuo A."/>
            <person name="Liang C."/>
            <person name="Lipzen A."/>
            <person name="Lutzoni F."/>
            <person name="Magnuson J."/>
            <person name="Mondo S."/>
            <person name="Nolan M."/>
            <person name="Ohm R."/>
            <person name="Pangilinan J."/>
            <person name="Park H.-J."/>
            <person name="Ramirez L."/>
            <person name="Alfaro M."/>
            <person name="Sun H."/>
            <person name="Tritt A."/>
            <person name="Yoshinaga Y."/>
            <person name="Zwiers L.-H."/>
            <person name="Turgeon B."/>
            <person name="Goodwin S."/>
            <person name="Spatafora J."/>
            <person name="Crous P."/>
            <person name="Grigoriev I."/>
        </authorList>
    </citation>
    <scope>NUCLEOTIDE SEQUENCE</scope>
    <source>
        <strain evidence="9">CBS 123094</strain>
    </source>
</reference>
<dbReference type="SUPFAM" id="SSF48264">
    <property type="entry name" value="Cytochrome P450"/>
    <property type="match status" value="1"/>
</dbReference>
<dbReference type="InterPro" id="IPR017972">
    <property type="entry name" value="Cyt_P450_CS"/>
</dbReference>
<proteinExistence type="inferred from homology"/>
<dbReference type="OrthoDB" id="1470350at2759"/>
<dbReference type="GO" id="GO:0016712">
    <property type="term" value="F:oxidoreductase activity, acting on paired donors, with incorporation or reduction of molecular oxygen, reduced flavin or flavoprotein as one donor, and incorporation of one atom of oxygen"/>
    <property type="evidence" value="ECO:0007669"/>
    <property type="project" value="InterPro"/>
</dbReference>
<name>A0A6A5VWX7_9PLEO</name>
<dbReference type="InterPro" id="IPR002974">
    <property type="entry name" value="Cyt_P450_E_CYP52_ascomycetes"/>
</dbReference>
<dbReference type="PRINTS" id="PR01239">
    <property type="entry name" value="EP450IICYP52"/>
</dbReference>
<dbReference type="AlphaFoldDB" id="A0A6A5VWX7"/>
<dbReference type="CDD" id="cd11063">
    <property type="entry name" value="CYP52"/>
    <property type="match status" value="1"/>
</dbReference>
<dbReference type="GO" id="GO:0005506">
    <property type="term" value="F:iron ion binding"/>
    <property type="evidence" value="ECO:0007669"/>
    <property type="project" value="InterPro"/>
</dbReference>